<dbReference type="InterPro" id="IPR000600">
    <property type="entry name" value="ROK"/>
</dbReference>
<dbReference type="PANTHER" id="PTHR18964">
    <property type="entry name" value="ROK (REPRESSOR, ORF, KINASE) FAMILY"/>
    <property type="match status" value="1"/>
</dbReference>
<dbReference type="Gene3D" id="3.30.420.40">
    <property type="match status" value="2"/>
</dbReference>
<gene>
    <name evidence="2" type="ORF">WMW72_00875</name>
</gene>
<evidence type="ECO:0000313" key="3">
    <source>
        <dbReference type="Proteomes" id="UP001469365"/>
    </source>
</evidence>
<dbReference type="InterPro" id="IPR043129">
    <property type="entry name" value="ATPase_NBD"/>
</dbReference>
<dbReference type="EMBL" id="JBBPCC010000001">
    <property type="protein sequence ID" value="MEK8126460.1"/>
    <property type="molecule type" value="Genomic_DNA"/>
</dbReference>
<accession>A0ABU9DC86</accession>
<keyword evidence="3" id="KW-1185">Reference proteome</keyword>
<reference evidence="2 3" key="1">
    <citation type="submission" date="2024-04" db="EMBL/GenBank/DDBJ databases">
        <title>draft genome sequnece of Paenibacillus filicis.</title>
        <authorList>
            <person name="Kim D.-U."/>
        </authorList>
    </citation>
    <scope>NUCLEOTIDE SEQUENCE [LARGE SCALE GENOMIC DNA]</scope>
    <source>
        <strain evidence="2 3">KACC14197</strain>
    </source>
</reference>
<dbReference type="Pfam" id="PF00480">
    <property type="entry name" value="ROK"/>
    <property type="match status" value="1"/>
</dbReference>
<comment type="similarity">
    <text evidence="1">Belongs to the ROK (NagC/XylR) family.</text>
</comment>
<dbReference type="SUPFAM" id="SSF53067">
    <property type="entry name" value="Actin-like ATPase domain"/>
    <property type="match status" value="1"/>
</dbReference>
<protein>
    <submittedName>
        <fullName evidence="2">ROK family protein</fullName>
    </submittedName>
</protein>
<organism evidence="2 3">
    <name type="scientific">Paenibacillus filicis</name>
    <dbReference type="NCBI Taxonomy" id="669464"/>
    <lineage>
        <taxon>Bacteria</taxon>
        <taxon>Bacillati</taxon>
        <taxon>Bacillota</taxon>
        <taxon>Bacilli</taxon>
        <taxon>Bacillales</taxon>
        <taxon>Paenibacillaceae</taxon>
        <taxon>Paenibacillus</taxon>
    </lineage>
</organism>
<comment type="caution">
    <text evidence="2">The sequence shown here is derived from an EMBL/GenBank/DDBJ whole genome shotgun (WGS) entry which is preliminary data.</text>
</comment>
<dbReference type="Proteomes" id="UP001469365">
    <property type="component" value="Unassembled WGS sequence"/>
</dbReference>
<sequence>MKHYIGVDIGGTNMVAGIVNEAGQTLRMVKIPTEVQHGGEDVVRRLAEAIEQLRADVQVPVEGVGIGVPGFVDHVQGTSVFAANLGWKDFPLAALLSARIRGLPVFVNNDVRMYVYGEATGGAGRGFQHVLGITVGTGMAAAMFNEGRLYYGSGGRAGELGHIALEGIDYACNCGLIGCLETVASATGIARQAREAVERGESTVLAERFPGERVQEITAADVSKAYDAGDPAAIAVLQRTGTLLGRGLATAITLFSPDVIVVGGGAAQAGERLLKPMREELQRAALSFYWKDLQIKPAELLEDAGVVGSGLYARGRLEAGEVL</sequence>
<dbReference type="PANTHER" id="PTHR18964:SF149">
    <property type="entry name" value="BIFUNCTIONAL UDP-N-ACETYLGLUCOSAMINE 2-EPIMERASE_N-ACETYLMANNOSAMINE KINASE"/>
    <property type="match status" value="1"/>
</dbReference>
<dbReference type="RefSeq" id="WP_341413518.1">
    <property type="nucleotide sequence ID" value="NZ_JBBPCC010000001.1"/>
</dbReference>
<evidence type="ECO:0000313" key="2">
    <source>
        <dbReference type="EMBL" id="MEK8126460.1"/>
    </source>
</evidence>
<name>A0ABU9DC86_9BACL</name>
<evidence type="ECO:0000256" key="1">
    <source>
        <dbReference type="ARBA" id="ARBA00006479"/>
    </source>
</evidence>
<proteinExistence type="inferred from homology"/>